<dbReference type="RefSeq" id="WP_130506283.1">
    <property type="nucleotide sequence ID" value="NZ_SHLC01000001.1"/>
</dbReference>
<dbReference type="Proteomes" id="UP000291483">
    <property type="component" value="Unassembled WGS sequence"/>
</dbReference>
<dbReference type="OrthoDB" id="9805811at2"/>
<gene>
    <name evidence="2" type="ORF">EV379_2374</name>
</gene>
<sequence length="221" mass="25239">MSDILYKWPTGARFGARVPKEKFYEYGWVSSAVREKFVSDVQRITWTHKLAEETINLTGTTAVPEIEIFEIDSKADDVADAVLTAIDKAVPNPIIFEISRERTGRREVRMVAAHKTRGARTPMVNGYYSTRWMPADAERSALPTAISLPALYAELLAPLTPIDVRPGEEVSDVAERLEVVRRLQREVAGLERKIRSEPQLNRKMELRRMLKMKQAELEEQK</sequence>
<dbReference type="EMBL" id="SHLC01000001">
    <property type="protein sequence ID" value="RZU66029.1"/>
    <property type="molecule type" value="Genomic_DNA"/>
</dbReference>
<reference evidence="2 3" key="1">
    <citation type="submission" date="2019-02" db="EMBL/GenBank/DDBJ databases">
        <title>Sequencing the genomes of 1000 actinobacteria strains.</title>
        <authorList>
            <person name="Klenk H.-P."/>
        </authorList>
    </citation>
    <scope>NUCLEOTIDE SEQUENCE [LARGE SCALE GENOMIC DNA]</scope>
    <source>
        <strain evidence="2 3">DSM 18319</strain>
    </source>
</reference>
<organism evidence="2 3">
    <name type="scientific">Microterricola gilva</name>
    <dbReference type="NCBI Taxonomy" id="393267"/>
    <lineage>
        <taxon>Bacteria</taxon>
        <taxon>Bacillati</taxon>
        <taxon>Actinomycetota</taxon>
        <taxon>Actinomycetes</taxon>
        <taxon>Micrococcales</taxon>
        <taxon>Microbacteriaceae</taxon>
        <taxon>Microterricola</taxon>
    </lineage>
</organism>
<evidence type="ECO:0000256" key="1">
    <source>
        <dbReference type="SAM" id="Coils"/>
    </source>
</evidence>
<proteinExistence type="predicted"/>
<feature type="coiled-coil region" evidence="1">
    <location>
        <begin position="173"/>
        <end position="220"/>
    </location>
</feature>
<protein>
    <submittedName>
        <fullName evidence="2">Uncharacterized protein DUF4391</fullName>
    </submittedName>
</protein>
<dbReference type="InterPro" id="IPR025503">
    <property type="entry name" value="DUF4391"/>
</dbReference>
<dbReference type="AlphaFoldDB" id="A0A4Q8APW3"/>
<comment type="caution">
    <text evidence="2">The sequence shown here is derived from an EMBL/GenBank/DDBJ whole genome shotgun (WGS) entry which is preliminary data.</text>
</comment>
<keyword evidence="1" id="KW-0175">Coiled coil</keyword>
<evidence type="ECO:0000313" key="3">
    <source>
        <dbReference type="Proteomes" id="UP000291483"/>
    </source>
</evidence>
<keyword evidence="3" id="KW-1185">Reference proteome</keyword>
<evidence type="ECO:0000313" key="2">
    <source>
        <dbReference type="EMBL" id="RZU66029.1"/>
    </source>
</evidence>
<accession>A0A4Q8APW3</accession>
<name>A0A4Q8APW3_9MICO</name>
<dbReference type="Pfam" id="PF14335">
    <property type="entry name" value="DUF4391"/>
    <property type="match status" value="1"/>
</dbReference>